<keyword evidence="4" id="KW-0677">Repeat</keyword>
<dbReference type="HOGENOM" id="CLU_1339895_0_0_1"/>
<sequence>MTQRGDLKQYFDEKEVQSELQGIISQIQNLQPEAQEIITTYCIQWFQSFFDSQCEVEDFLGEIKKLEEPECEQKLLEFIKKKISQMESKSKKAKEESNTSAKASTIHDRIKPKGNSNNANSGAKNQENPQTNQPTTKKFVKILEKDEQKLKKANEAVENKNNANNNQNNNSSNANNQEESDEYLIKELEDKKKQRCKYYPNCKNEKTCPYIHPTEPCTFFPTCKYGSQCINKHPDCKYGKSCQRPDCFYEHPFPKKQAINPFLQMLMMPMMNASKRKITNKPNGKRPFPGNTPGQLQGGEDQKSEDKQQQP</sequence>
<evidence type="ECO:0000313" key="12">
    <source>
        <dbReference type="Proteomes" id="UP000009168"/>
    </source>
</evidence>
<accession>Q23AS1</accession>
<dbReference type="InParanoid" id="Q23AS1"/>
<proteinExistence type="inferred from homology"/>
<evidence type="ECO:0000256" key="7">
    <source>
        <dbReference type="ARBA" id="ARBA00023242"/>
    </source>
</evidence>
<gene>
    <name evidence="11" type="ORF">TTHERM_00770740</name>
</gene>
<dbReference type="GO" id="GO:0005737">
    <property type="term" value="C:cytoplasm"/>
    <property type="evidence" value="ECO:0007669"/>
    <property type="project" value="TreeGrafter"/>
</dbReference>
<evidence type="ECO:0000256" key="1">
    <source>
        <dbReference type="ARBA" id="ARBA00004123"/>
    </source>
</evidence>
<keyword evidence="7" id="KW-0539">Nucleus</keyword>
<evidence type="ECO:0000259" key="10">
    <source>
        <dbReference type="PROSITE" id="PS50103"/>
    </source>
</evidence>
<dbReference type="GO" id="GO:0008270">
    <property type="term" value="F:zinc ion binding"/>
    <property type="evidence" value="ECO:0007669"/>
    <property type="project" value="UniProtKB-KW"/>
</dbReference>
<dbReference type="Gene3D" id="4.10.1000.30">
    <property type="match status" value="1"/>
</dbReference>
<feature type="region of interest" description="Disordered" evidence="9">
    <location>
        <begin position="275"/>
        <end position="311"/>
    </location>
</feature>
<dbReference type="AlphaFoldDB" id="Q23AS1"/>
<comment type="subcellular location">
    <subcellularLocation>
        <location evidence="1">Nucleus</location>
    </subcellularLocation>
</comment>
<evidence type="ECO:0000256" key="2">
    <source>
        <dbReference type="ARBA" id="ARBA00008423"/>
    </source>
</evidence>
<evidence type="ECO:0000256" key="6">
    <source>
        <dbReference type="ARBA" id="ARBA00022833"/>
    </source>
</evidence>
<evidence type="ECO:0000256" key="8">
    <source>
        <dbReference type="PROSITE-ProRule" id="PRU00723"/>
    </source>
</evidence>
<evidence type="ECO:0000313" key="11">
    <source>
        <dbReference type="EMBL" id="EAR93621.2"/>
    </source>
</evidence>
<dbReference type="GO" id="GO:0008143">
    <property type="term" value="F:poly(A) binding"/>
    <property type="evidence" value="ECO:0007669"/>
    <property type="project" value="InterPro"/>
</dbReference>
<dbReference type="Proteomes" id="UP000009168">
    <property type="component" value="Unassembled WGS sequence"/>
</dbReference>
<feature type="region of interest" description="Disordered" evidence="9">
    <location>
        <begin position="87"/>
        <end position="135"/>
    </location>
</feature>
<evidence type="ECO:0000256" key="4">
    <source>
        <dbReference type="ARBA" id="ARBA00022737"/>
    </source>
</evidence>
<feature type="compositionally biased region" description="Low complexity" evidence="9">
    <location>
        <begin position="113"/>
        <end position="125"/>
    </location>
</feature>
<dbReference type="KEGG" id="tet:TTHERM_00770740"/>
<keyword evidence="6 8" id="KW-0862">Zinc</keyword>
<dbReference type="PANTHER" id="PTHR14738:SF29">
    <property type="entry name" value="ZINC FINGER CCCH DOMAIN-CONTAINING PROTEIN 14"/>
    <property type="match status" value="1"/>
</dbReference>
<keyword evidence="5 8" id="KW-0863">Zinc-finger</keyword>
<feature type="domain" description="C3H1-type" evidence="10">
    <location>
        <begin position="190"/>
        <end position="215"/>
    </location>
</feature>
<reference evidence="12" key="1">
    <citation type="journal article" date="2006" name="PLoS Biol.">
        <title>Macronuclear genome sequence of the ciliate Tetrahymena thermophila, a model eukaryote.</title>
        <authorList>
            <person name="Eisen J.A."/>
            <person name="Coyne R.S."/>
            <person name="Wu M."/>
            <person name="Wu D."/>
            <person name="Thiagarajan M."/>
            <person name="Wortman J.R."/>
            <person name="Badger J.H."/>
            <person name="Ren Q."/>
            <person name="Amedeo P."/>
            <person name="Jones K.M."/>
            <person name="Tallon L.J."/>
            <person name="Delcher A.L."/>
            <person name="Salzberg S.L."/>
            <person name="Silva J.C."/>
            <person name="Haas B.J."/>
            <person name="Majoros W.H."/>
            <person name="Farzad M."/>
            <person name="Carlton J.M."/>
            <person name="Smith R.K. Jr."/>
            <person name="Garg J."/>
            <person name="Pearlman R.E."/>
            <person name="Karrer K.M."/>
            <person name="Sun L."/>
            <person name="Manning G."/>
            <person name="Elde N.C."/>
            <person name="Turkewitz A.P."/>
            <person name="Asai D.J."/>
            <person name="Wilkes D.E."/>
            <person name="Wang Y."/>
            <person name="Cai H."/>
            <person name="Collins K."/>
            <person name="Stewart B.A."/>
            <person name="Lee S.R."/>
            <person name="Wilamowska K."/>
            <person name="Weinberg Z."/>
            <person name="Ruzzo W.L."/>
            <person name="Wloga D."/>
            <person name="Gaertig J."/>
            <person name="Frankel J."/>
            <person name="Tsao C.-C."/>
            <person name="Gorovsky M.A."/>
            <person name="Keeling P.J."/>
            <person name="Waller R.F."/>
            <person name="Patron N.J."/>
            <person name="Cherry J.M."/>
            <person name="Stover N.A."/>
            <person name="Krieger C.J."/>
            <person name="del Toro C."/>
            <person name="Ryder H.F."/>
            <person name="Williamson S.C."/>
            <person name="Barbeau R.A."/>
            <person name="Hamilton E.P."/>
            <person name="Orias E."/>
        </authorList>
    </citation>
    <scope>NUCLEOTIDE SEQUENCE [LARGE SCALE GENOMIC DNA]</scope>
    <source>
        <strain evidence="12">SB210</strain>
    </source>
</reference>
<dbReference type="InterPro" id="IPR040366">
    <property type="entry name" value="Nab2/ZC3H14"/>
</dbReference>
<dbReference type="RefSeq" id="XP_001013866.2">
    <property type="nucleotide sequence ID" value="XM_001013866.2"/>
</dbReference>
<name>Q23AS1_TETTS</name>
<keyword evidence="3 8" id="KW-0479">Metal-binding</keyword>
<dbReference type="InterPro" id="IPR000571">
    <property type="entry name" value="Znf_CCCH"/>
</dbReference>
<evidence type="ECO:0000256" key="9">
    <source>
        <dbReference type="SAM" id="MobiDB-lite"/>
    </source>
</evidence>
<organism evidence="11 12">
    <name type="scientific">Tetrahymena thermophila (strain SB210)</name>
    <dbReference type="NCBI Taxonomy" id="312017"/>
    <lineage>
        <taxon>Eukaryota</taxon>
        <taxon>Sar</taxon>
        <taxon>Alveolata</taxon>
        <taxon>Ciliophora</taxon>
        <taxon>Intramacronucleata</taxon>
        <taxon>Oligohymenophorea</taxon>
        <taxon>Hymenostomatida</taxon>
        <taxon>Tetrahymenina</taxon>
        <taxon>Tetrahymenidae</taxon>
        <taxon>Tetrahymena</taxon>
    </lineage>
</organism>
<evidence type="ECO:0000256" key="5">
    <source>
        <dbReference type="ARBA" id="ARBA00022771"/>
    </source>
</evidence>
<dbReference type="PROSITE" id="PS50103">
    <property type="entry name" value="ZF_C3H1"/>
    <property type="match status" value="1"/>
</dbReference>
<dbReference type="GeneID" id="7823110"/>
<dbReference type="Pfam" id="PF14608">
    <property type="entry name" value="zf-CCCH_2"/>
    <property type="match status" value="3"/>
</dbReference>
<feature type="compositionally biased region" description="Low complexity" evidence="9">
    <location>
        <begin position="159"/>
        <end position="177"/>
    </location>
</feature>
<dbReference type="PANTHER" id="PTHR14738">
    <property type="entry name" value="ZINC FINGER CCCH DOMAIN-CONTAINING PROTEIN 14"/>
    <property type="match status" value="1"/>
</dbReference>
<dbReference type="GO" id="GO:0043488">
    <property type="term" value="P:regulation of mRNA stability"/>
    <property type="evidence" value="ECO:0007669"/>
    <property type="project" value="InterPro"/>
</dbReference>
<feature type="region of interest" description="Disordered" evidence="9">
    <location>
        <begin position="158"/>
        <end position="179"/>
    </location>
</feature>
<dbReference type="EMBL" id="GG662723">
    <property type="protein sequence ID" value="EAR93621.2"/>
    <property type="molecule type" value="Genomic_DNA"/>
</dbReference>
<dbReference type="OrthoDB" id="5589010at2759"/>
<dbReference type="GO" id="GO:0005634">
    <property type="term" value="C:nucleus"/>
    <property type="evidence" value="ECO:0007669"/>
    <property type="project" value="UniProtKB-SubCell"/>
</dbReference>
<feature type="compositionally biased region" description="Basic and acidic residues" evidence="9">
    <location>
        <begin position="300"/>
        <end position="311"/>
    </location>
</feature>
<comment type="similarity">
    <text evidence="2">Belongs to the ZC3H14 family.</text>
</comment>
<feature type="compositionally biased region" description="Basic and acidic residues" evidence="9">
    <location>
        <begin position="88"/>
        <end position="97"/>
    </location>
</feature>
<dbReference type="STRING" id="312017.Q23AS1"/>
<feature type="compositionally biased region" description="Polar residues" evidence="9">
    <location>
        <begin position="126"/>
        <end position="135"/>
    </location>
</feature>
<protein>
    <submittedName>
        <fullName evidence="11">Zinc finger protein, putative</fullName>
    </submittedName>
</protein>
<keyword evidence="12" id="KW-1185">Reference proteome</keyword>
<evidence type="ECO:0000256" key="3">
    <source>
        <dbReference type="ARBA" id="ARBA00022723"/>
    </source>
</evidence>
<feature type="zinc finger region" description="C3H1-type" evidence="8">
    <location>
        <begin position="190"/>
        <end position="215"/>
    </location>
</feature>